<dbReference type="GO" id="GO:0003700">
    <property type="term" value="F:DNA-binding transcription factor activity"/>
    <property type="evidence" value="ECO:0007669"/>
    <property type="project" value="TreeGrafter"/>
</dbReference>
<evidence type="ECO:0000256" key="4">
    <source>
        <dbReference type="ARBA" id="ARBA00022723"/>
    </source>
</evidence>
<comment type="caution">
    <text evidence="16">The sequence shown here is derived from an EMBL/GenBank/DDBJ whole genome shotgun (WGS) entry which is preliminary data.</text>
</comment>
<dbReference type="FunFam" id="3.30.160.60:FF:002004">
    <property type="entry name" value="Zinc finger protein 473"/>
    <property type="match status" value="1"/>
</dbReference>
<keyword evidence="12" id="KW-0539">Nucleus</keyword>
<keyword evidence="8" id="KW-0832">Ubl conjugation</keyword>
<dbReference type="InterPro" id="IPR013087">
    <property type="entry name" value="Znf_C2H2_type"/>
</dbReference>
<dbReference type="Gene3D" id="3.30.160.60">
    <property type="entry name" value="Classic Zinc Finger"/>
    <property type="match status" value="7"/>
</dbReference>
<reference evidence="16 17" key="1">
    <citation type="submission" date="2018-07" db="EMBL/GenBank/DDBJ databases">
        <title>A high quality draft genome assembly of the barn swallow (H. rustica rustica).</title>
        <authorList>
            <person name="Formenti G."/>
            <person name="Chiara M."/>
            <person name="Poveda L."/>
            <person name="Francoijs K.-J."/>
            <person name="Bonisoli-Alquati A."/>
            <person name="Canova L."/>
            <person name="Gianfranceschi L."/>
            <person name="Horner D.S."/>
            <person name="Saino N."/>
        </authorList>
    </citation>
    <scope>NUCLEOTIDE SEQUENCE [LARGE SCALE GENOMIC DNA]</scope>
    <source>
        <strain evidence="16">Chelidonia</strain>
        <tissue evidence="16">Blood</tissue>
    </source>
</reference>
<dbReference type="FunFam" id="3.30.160.60:FF:001430">
    <property type="entry name" value="Uncharacterized protein"/>
    <property type="match status" value="1"/>
</dbReference>
<accession>A0A3M0KV02</accession>
<dbReference type="PROSITE" id="PS00028">
    <property type="entry name" value="ZINC_FINGER_C2H2_1"/>
    <property type="match status" value="6"/>
</dbReference>
<dbReference type="SMART" id="SM00355">
    <property type="entry name" value="ZnF_C2H2"/>
    <property type="match status" value="7"/>
</dbReference>
<dbReference type="FunFam" id="3.30.160.60:FF:000382">
    <property type="entry name" value="zinc finger protein 35 isoform X4"/>
    <property type="match status" value="1"/>
</dbReference>
<evidence type="ECO:0000259" key="15">
    <source>
        <dbReference type="PROSITE" id="PS50157"/>
    </source>
</evidence>
<dbReference type="PROSITE" id="PS50157">
    <property type="entry name" value="ZINC_FINGER_C2H2_2"/>
    <property type="match status" value="7"/>
</dbReference>
<evidence type="ECO:0000256" key="13">
    <source>
        <dbReference type="PROSITE-ProRule" id="PRU00042"/>
    </source>
</evidence>
<evidence type="ECO:0000256" key="3">
    <source>
        <dbReference type="ARBA" id="ARBA00022499"/>
    </source>
</evidence>
<evidence type="ECO:0000256" key="11">
    <source>
        <dbReference type="ARBA" id="ARBA00023163"/>
    </source>
</evidence>
<keyword evidence="10" id="KW-0238">DNA-binding</keyword>
<dbReference type="InterPro" id="IPR036236">
    <property type="entry name" value="Znf_C2H2_sf"/>
</dbReference>
<feature type="domain" description="C2H2-type" evidence="15">
    <location>
        <begin position="139"/>
        <end position="166"/>
    </location>
</feature>
<proteinExistence type="inferred from homology"/>
<keyword evidence="3" id="KW-1017">Isopeptide bond</keyword>
<dbReference type="FunFam" id="3.30.160.60:FF:000384">
    <property type="entry name" value="Zinc finger protein 550"/>
    <property type="match status" value="1"/>
</dbReference>
<evidence type="ECO:0000256" key="7">
    <source>
        <dbReference type="ARBA" id="ARBA00022833"/>
    </source>
</evidence>
<evidence type="ECO:0000256" key="2">
    <source>
        <dbReference type="ARBA" id="ARBA00006991"/>
    </source>
</evidence>
<dbReference type="AlphaFoldDB" id="A0A3M0KV02"/>
<evidence type="ECO:0000256" key="5">
    <source>
        <dbReference type="ARBA" id="ARBA00022737"/>
    </source>
</evidence>
<dbReference type="OrthoDB" id="654211at2759"/>
<dbReference type="PANTHER" id="PTHR24390:SF260">
    <property type="entry name" value="ZINC FINGER PROTEIN 383-RELATED"/>
    <property type="match status" value="1"/>
</dbReference>
<evidence type="ECO:0000256" key="1">
    <source>
        <dbReference type="ARBA" id="ARBA00004123"/>
    </source>
</evidence>
<comment type="subcellular location">
    <subcellularLocation>
        <location evidence="1">Nucleus</location>
    </subcellularLocation>
</comment>
<evidence type="ECO:0000256" key="10">
    <source>
        <dbReference type="ARBA" id="ARBA00023125"/>
    </source>
</evidence>
<feature type="region of interest" description="Disordered" evidence="14">
    <location>
        <begin position="1"/>
        <end position="52"/>
    </location>
</feature>
<dbReference type="STRING" id="333673.A0A3M0KV02"/>
<keyword evidence="9" id="KW-0805">Transcription regulation</keyword>
<evidence type="ECO:0000256" key="14">
    <source>
        <dbReference type="SAM" id="MobiDB-lite"/>
    </source>
</evidence>
<keyword evidence="17" id="KW-1185">Reference proteome</keyword>
<dbReference type="Pfam" id="PF00096">
    <property type="entry name" value="zf-C2H2"/>
    <property type="match status" value="4"/>
</dbReference>
<dbReference type="PANTHER" id="PTHR24390">
    <property type="entry name" value="ZINC FINGER PROTEIN"/>
    <property type="match status" value="1"/>
</dbReference>
<keyword evidence="4" id="KW-0479">Metal-binding</keyword>
<dbReference type="Pfam" id="PF13465">
    <property type="entry name" value="zf-H2C2_2"/>
    <property type="match status" value="1"/>
</dbReference>
<feature type="domain" description="C2H2-type" evidence="15">
    <location>
        <begin position="55"/>
        <end position="82"/>
    </location>
</feature>
<evidence type="ECO:0000313" key="17">
    <source>
        <dbReference type="Proteomes" id="UP000269221"/>
    </source>
</evidence>
<dbReference type="FunFam" id="3.30.160.60:FF:002343">
    <property type="entry name" value="Zinc finger protein 33A"/>
    <property type="match status" value="1"/>
</dbReference>
<sequence>MEEEEKPRRCRTRRGCKPSTGSCGEQRPPLCQEGGQRSSQSSELVEKPHGGEKPHKCLECGKGFSWRSRLIEHQVIHTGERPYECGECGKSFSHLCSLMLHQVIHTGEKPYECGECGKSFRGRSALIQHQRFHTEEGLYSCLQCGKSFGRSSNLRKHQRIHTGERPYECPECGKRFQTSSDLLVHQQFHTEERPFHCPDCGKGFKRNSHLTVHQRIHTGERPYECPECGKSFSQRSHMTRTPTDAPLREALSLTLYHHHFGLVLTGCFRDLDTGLDCGGIWILAWTVEVIVRIRYGLDKVNFKSFGCGVTVHSVSSGKCLYPWTLTLYSHQGLRLSSDPFEVSPNDLTRYVPPRLASPLRLWTRFAAHDRVPSTGIPFRASGPSRALAPAGPDTFSPNPGLDCPVTSTVPLFTFLNGEVSEQDDVEIVVANIVNPAPFLSGSTGEPVIHECLETIEATYSSCQDLKDTPLEDAETCLLMEAELEDATIVAALTSLSKAYGLVLRDTSCTA</sequence>
<feature type="compositionally biased region" description="Low complexity" evidence="14">
    <location>
        <begin position="32"/>
        <end position="43"/>
    </location>
</feature>
<evidence type="ECO:0000256" key="12">
    <source>
        <dbReference type="ARBA" id="ARBA00023242"/>
    </source>
</evidence>
<keyword evidence="5" id="KW-0677">Repeat</keyword>
<dbReference type="FunFam" id="3.30.160.60:FF:000321">
    <property type="entry name" value="myeloid zinc finger 1 isoform X1"/>
    <property type="match status" value="1"/>
</dbReference>
<name>A0A3M0KV02_HIRRU</name>
<protein>
    <recommendedName>
        <fullName evidence="15">C2H2-type domain-containing protein</fullName>
    </recommendedName>
</protein>
<dbReference type="Proteomes" id="UP000269221">
    <property type="component" value="Unassembled WGS sequence"/>
</dbReference>
<comment type="similarity">
    <text evidence="2">Belongs to the krueppel C2H2-type zinc-finger protein family.</text>
</comment>
<feature type="domain" description="C2H2-type" evidence="15">
    <location>
        <begin position="167"/>
        <end position="194"/>
    </location>
</feature>
<dbReference type="FunFam" id="3.30.160.60:FF:000490">
    <property type="entry name" value="Zinc finger protein 605"/>
    <property type="match status" value="1"/>
</dbReference>
<dbReference type="GO" id="GO:0005634">
    <property type="term" value="C:nucleus"/>
    <property type="evidence" value="ECO:0007669"/>
    <property type="project" value="UniProtKB-SubCell"/>
</dbReference>
<organism evidence="16 17">
    <name type="scientific">Hirundo rustica rustica</name>
    <dbReference type="NCBI Taxonomy" id="333673"/>
    <lineage>
        <taxon>Eukaryota</taxon>
        <taxon>Metazoa</taxon>
        <taxon>Chordata</taxon>
        <taxon>Craniata</taxon>
        <taxon>Vertebrata</taxon>
        <taxon>Euteleostomi</taxon>
        <taxon>Archelosauria</taxon>
        <taxon>Archosauria</taxon>
        <taxon>Dinosauria</taxon>
        <taxon>Saurischia</taxon>
        <taxon>Theropoda</taxon>
        <taxon>Coelurosauria</taxon>
        <taxon>Aves</taxon>
        <taxon>Neognathae</taxon>
        <taxon>Neoaves</taxon>
        <taxon>Telluraves</taxon>
        <taxon>Australaves</taxon>
        <taxon>Passeriformes</taxon>
        <taxon>Sylvioidea</taxon>
        <taxon>Hirundinidae</taxon>
        <taxon>Hirundo</taxon>
    </lineage>
</organism>
<feature type="domain" description="C2H2-type" evidence="15">
    <location>
        <begin position="195"/>
        <end position="222"/>
    </location>
</feature>
<dbReference type="SUPFAM" id="SSF57667">
    <property type="entry name" value="beta-beta-alpha zinc fingers"/>
    <property type="match status" value="4"/>
</dbReference>
<dbReference type="GO" id="GO:0006357">
    <property type="term" value="P:regulation of transcription by RNA polymerase II"/>
    <property type="evidence" value="ECO:0007669"/>
    <property type="project" value="TreeGrafter"/>
</dbReference>
<feature type="domain" description="C2H2-type" evidence="15">
    <location>
        <begin position="111"/>
        <end position="138"/>
    </location>
</feature>
<evidence type="ECO:0000256" key="8">
    <source>
        <dbReference type="ARBA" id="ARBA00022843"/>
    </source>
</evidence>
<keyword evidence="7" id="KW-0862">Zinc</keyword>
<keyword evidence="11" id="KW-0804">Transcription</keyword>
<keyword evidence="6 13" id="KW-0863">Zinc-finger</keyword>
<feature type="domain" description="C2H2-type" evidence="15">
    <location>
        <begin position="223"/>
        <end position="240"/>
    </location>
</feature>
<evidence type="ECO:0000256" key="9">
    <source>
        <dbReference type="ARBA" id="ARBA00023015"/>
    </source>
</evidence>
<gene>
    <name evidence="16" type="ORF">DUI87_06231</name>
</gene>
<dbReference type="GO" id="GO:0000978">
    <property type="term" value="F:RNA polymerase II cis-regulatory region sequence-specific DNA binding"/>
    <property type="evidence" value="ECO:0007669"/>
    <property type="project" value="TreeGrafter"/>
</dbReference>
<evidence type="ECO:0000313" key="16">
    <source>
        <dbReference type="EMBL" id="RMC16975.1"/>
    </source>
</evidence>
<feature type="domain" description="C2H2-type" evidence="15">
    <location>
        <begin position="83"/>
        <end position="110"/>
    </location>
</feature>
<dbReference type="GO" id="GO:0008270">
    <property type="term" value="F:zinc ion binding"/>
    <property type="evidence" value="ECO:0007669"/>
    <property type="project" value="UniProtKB-KW"/>
</dbReference>
<dbReference type="EMBL" id="QRBI01000100">
    <property type="protein sequence ID" value="RMC16975.1"/>
    <property type="molecule type" value="Genomic_DNA"/>
</dbReference>
<evidence type="ECO:0000256" key="6">
    <source>
        <dbReference type="ARBA" id="ARBA00022771"/>
    </source>
</evidence>